<dbReference type="PANTHER" id="PTHR28629">
    <property type="entry name" value="TRIOKINASE/FMN CYCLASE"/>
    <property type="match status" value="1"/>
</dbReference>
<dbReference type="SMART" id="SM01120">
    <property type="entry name" value="Dak2"/>
    <property type="match status" value="1"/>
</dbReference>
<dbReference type="Gene3D" id="1.25.40.340">
    <property type="match status" value="1"/>
</dbReference>
<evidence type="ECO:0000256" key="2">
    <source>
        <dbReference type="ARBA" id="ARBA00022741"/>
    </source>
</evidence>
<dbReference type="Gene3D" id="3.30.1180.20">
    <property type="entry name" value="Dihydroxyacetone kinase, domain 2"/>
    <property type="match status" value="1"/>
</dbReference>
<dbReference type="GO" id="GO:0005829">
    <property type="term" value="C:cytosol"/>
    <property type="evidence" value="ECO:0007669"/>
    <property type="project" value="TreeGrafter"/>
</dbReference>
<evidence type="ECO:0000259" key="6">
    <source>
        <dbReference type="PROSITE" id="PS51481"/>
    </source>
</evidence>
<evidence type="ECO:0000256" key="3">
    <source>
        <dbReference type="ARBA" id="ARBA00022777"/>
    </source>
</evidence>
<proteinExistence type="predicted"/>
<feature type="domain" description="DhaK" evidence="6">
    <location>
        <begin position="7"/>
        <end position="323"/>
    </location>
</feature>
<dbReference type="Pfam" id="PF02733">
    <property type="entry name" value="Dak1"/>
    <property type="match status" value="1"/>
</dbReference>
<dbReference type="FunFam" id="1.25.40.340:FF:000002">
    <property type="entry name" value="Dihydroxyacetone kinase, L subunit"/>
    <property type="match status" value="1"/>
</dbReference>
<dbReference type="PROSITE" id="PS51481">
    <property type="entry name" value="DHAK"/>
    <property type="match status" value="1"/>
</dbReference>
<dbReference type="GO" id="GO:0004371">
    <property type="term" value="F:glycerone kinase activity"/>
    <property type="evidence" value="ECO:0007669"/>
    <property type="project" value="UniProtKB-EC"/>
</dbReference>
<dbReference type="InterPro" id="IPR036117">
    <property type="entry name" value="DhaL_dom_sf"/>
</dbReference>
<evidence type="ECO:0000259" key="5">
    <source>
        <dbReference type="PROSITE" id="PS51480"/>
    </source>
</evidence>
<sequence length="543" mass="57224">MKFFINETDQIVNEAIDGLLTDPRLAKLDSFPEVRVVIRKDWDKSKVAVISGGGSGHEPAHAGFVGRGMLTAAVCGDIFASPTVDAVLSAILAATGPRGCLLIIKNYTGDRLNFGLAAEQARALGYEVKTVTVDDDVALGQEVKKRGLAGTLFVHKIAGQLAEEGRSLDEIAAVAQQVIDRTASIGLSLTECQHLGQATTSRLTDEQAELGLGIHGEPGIEVIAYDKADQLMALAIDKLEGALSVENGRYAMIFNNMGSVSPIEMSLLVNAFSKTKLAAKIDYMIGPAALMSSINMSGFSVSVLLLDEKIEKALLAVAEPRAWQLQSFKKPATVASPELPGTMPYEASANSQVKQLIQETGALLVAIEKEINALDAKVGDGDAGSTFALAGRRLSGVVDQLPLNDTGKLLLTIGRVLAREAGGSSGVLLSILFTAAGNTYSKDPDLGKALSAGLQKVKDYGGAKAGDRTMIDALEPGFEALAKKESLAVAALQARHGAEYTKTITNTKFGRSSYLSEAVLKDIPDPGAEVIARVFEKIASLMP</sequence>
<keyword evidence="3 7" id="KW-0418">Kinase</keyword>
<dbReference type="GO" id="GO:0019563">
    <property type="term" value="P:glycerol catabolic process"/>
    <property type="evidence" value="ECO:0007669"/>
    <property type="project" value="TreeGrafter"/>
</dbReference>
<evidence type="ECO:0000256" key="4">
    <source>
        <dbReference type="ARBA" id="ARBA00022840"/>
    </source>
</evidence>
<dbReference type="SUPFAM" id="SSF82549">
    <property type="entry name" value="DAK1/DegV-like"/>
    <property type="match status" value="1"/>
</dbReference>
<dbReference type="Proteomes" id="UP000521017">
    <property type="component" value="Unassembled WGS sequence"/>
</dbReference>
<dbReference type="FunFam" id="3.40.50.10440:FF:000001">
    <property type="entry name" value="Dihydroxyacetone kinase, DhaK subunit"/>
    <property type="match status" value="1"/>
</dbReference>
<feature type="domain" description="DhaL" evidence="5">
    <location>
        <begin position="351"/>
        <end position="540"/>
    </location>
</feature>
<keyword evidence="2" id="KW-0547">Nucleotide-binding</keyword>
<gene>
    <name evidence="7" type="ORF">HDF25_003204</name>
</gene>
<evidence type="ECO:0000313" key="7">
    <source>
        <dbReference type="EMBL" id="MBB6501041.1"/>
    </source>
</evidence>
<dbReference type="InterPro" id="IPR004007">
    <property type="entry name" value="DhaL_dom"/>
</dbReference>
<dbReference type="RefSeq" id="WP_184626403.1">
    <property type="nucleotide sequence ID" value="NZ_JACHCC010000008.1"/>
</dbReference>
<dbReference type="GO" id="GO:0005524">
    <property type="term" value="F:ATP binding"/>
    <property type="evidence" value="ECO:0007669"/>
    <property type="project" value="UniProtKB-KW"/>
</dbReference>
<protein>
    <submittedName>
        <fullName evidence="7">Dihydroxyacetone kinase</fullName>
        <ecNumber evidence="7">2.7.1.29</ecNumber>
    </submittedName>
</protein>
<comment type="caution">
    <text evidence="7">The sequence shown here is derived from an EMBL/GenBank/DDBJ whole genome shotgun (WGS) entry which is preliminary data.</text>
</comment>
<name>A0A7X0J7E2_9SPHI</name>
<dbReference type="Pfam" id="PF02734">
    <property type="entry name" value="Dak2"/>
    <property type="match status" value="1"/>
</dbReference>
<dbReference type="EMBL" id="JACHCC010000008">
    <property type="protein sequence ID" value="MBB6501041.1"/>
    <property type="molecule type" value="Genomic_DNA"/>
</dbReference>
<keyword evidence="1 7" id="KW-0808">Transferase</keyword>
<dbReference type="PANTHER" id="PTHR28629:SF4">
    <property type="entry name" value="TRIOKINASE_FMN CYCLASE"/>
    <property type="match status" value="1"/>
</dbReference>
<dbReference type="EC" id="2.7.1.29" evidence="7"/>
<dbReference type="Gene3D" id="3.40.50.10440">
    <property type="entry name" value="Dihydroxyacetone kinase, domain 1"/>
    <property type="match status" value="1"/>
</dbReference>
<dbReference type="AlphaFoldDB" id="A0A7X0J7E2"/>
<dbReference type="SUPFAM" id="SSF101473">
    <property type="entry name" value="DhaL-like"/>
    <property type="match status" value="1"/>
</dbReference>
<evidence type="ECO:0000256" key="1">
    <source>
        <dbReference type="ARBA" id="ARBA00022679"/>
    </source>
</evidence>
<dbReference type="InterPro" id="IPR050861">
    <property type="entry name" value="Dihydroxyacetone_Kinase"/>
</dbReference>
<accession>A0A7X0J7E2</accession>
<evidence type="ECO:0000313" key="8">
    <source>
        <dbReference type="Proteomes" id="UP000521017"/>
    </source>
</evidence>
<keyword evidence="4" id="KW-0067">ATP-binding</keyword>
<dbReference type="PROSITE" id="PS51480">
    <property type="entry name" value="DHAL"/>
    <property type="match status" value="1"/>
</dbReference>
<reference evidence="7 8" key="1">
    <citation type="submission" date="2020-08" db="EMBL/GenBank/DDBJ databases">
        <title>Genomic Encyclopedia of Type Strains, Phase IV (KMG-V): Genome sequencing to study the core and pangenomes of soil and plant-associated prokaryotes.</title>
        <authorList>
            <person name="Whitman W."/>
        </authorList>
    </citation>
    <scope>NUCLEOTIDE SEQUENCE [LARGE SCALE GENOMIC DNA]</scope>
    <source>
        <strain evidence="7 8">M2T3</strain>
    </source>
</reference>
<organism evidence="7 8">
    <name type="scientific">Pedobacter cryoconitis</name>
    <dbReference type="NCBI Taxonomy" id="188932"/>
    <lineage>
        <taxon>Bacteria</taxon>
        <taxon>Pseudomonadati</taxon>
        <taxon>Bacteroidota</taxon>
        <taxon>Sphingobacteriia</taxon>
        <taxon>Sphingobacteriales</taxon>
        <taxon>Sphingobacteriaceae</taxon>
        <taxon>Pedobacter</taxon>
    </lineage>
</organism>
<dbReference type="InterPro" id="IPR004006">
    <property type="entry name" value="DhaK_dom"/>
</dbReference>